<proteinExistence type="predicted"/>
<dbReference type="Pfam" id="PF00440">
    <property type="entry name" value="TetR_N"/>
    <property type="match status" value="1"/>
</dbReference>
<protein>
    <submittedName>
        <fullName evidence="5">Transcriptional regulator AcuR</fullName>
    </submittedName>
</protein>
<dbReference type="Pfam" id="PF16925">
    <property type="entry name" value="TetR_C_13"/>
    <property type="match status" value="1"/>
</dbReference>
<name>A0A1J5P473_9ZZZZ</name>
<evidence type="ECO:0000256" key="2">
    <source>
        <dbReference type="ARBA" id="ARBA00023125"/>
    </source>
</evidence>
<dbReference type="PRINTS" id="PR00455">
    <property type="entry name" value="HTHTETR"/>
</dbReference>
<gene>
    <name evidence="5" type="primary">acuR_4</name>
    <name evidence="5" type="ORF">GALL_529360</name>
</gene>
<dbReference type="AlphaFoldDB" id="A0A1J5P473"/>
<dbReference type="InterPro" id="IPR001647">
    <property type="entry name" value="HTH_TetR"/>
</dbReference>
<evidence type="ECO:0000259" key="4">
    <source>
        <dbReference type="PROSITE" id="PS50977"/>
    </source>
</evidence>
<dbReference type="InterPro" id="IPR036271">
    <property type="entry name" value="Tet_transcr_reg_TetR-rel_C_sf"/>
</dbReference>
<dbReference type="InterPro" id="IPR009057">
    <property type="entry name" value="Homeodomain-like_sf"/>
</dbReference>
<keyword evidence="1" id="KW-0805">Transcription regulation</keyword>
<keyword evidence="3" id="KW-0804">Transcription</keyword>
<sequence length="190" mass="21609">MARPSLREKLASSAVDTLHTFGFRGCSIQDITEAAGVPKGSFFNHFENKEDLAIDSLRRYLEGTRADLLFEEGVPPLERLRNHFTFLSDRLVGCGFERGCLLGLFATEMANEYPRMREELRSVFETWCEAVESVLREAQAAGDIDPRHDPGQLARFVVNAWEGATMRLKITRDRSPIDDFFNTCFKVLLK</sequence>
<dbReference type="InterPro" id="IPR011075">
    <property type="entry name" value="TetR_C"/>
</dbReference>
<evidence type="ECO:0000256" key="1">
    <source>
        <dbReference type="ARBA" id="ARBA00023015"/>
    </source>
</evidence>
<dbReference type="GO" id="GO:0003677">
    <property type="term" value="F:DNA binding"/>
    <property type="evidence" value="ECO:0007669"/>
    <property type="project" value="UniProtKB-KW"/>
</dbReference>
<dbReference type="PROSITE" id="PS50977">
    <property type="entry name" value="HTH_TETR_2"/>
    <property type="match status" value="1"/>
</dbReference>
<accession>A0A1J5P473</accession>
<reference evidence="5" key="1">
    <citation type="submission" date="2016-10" db="EMBL/GenBank/DDBJ databases">
        <title>Sequence of Gallionella enrichment culture.</title>
        <authorList>
            <person name="Poehlein A."/>
            <person name="Muehling M."/>
            <person name="Daniel R."/>
        </authorList>
    </citation>
    <scope>NUCLEOTIDE SEQUENCE</scope>
</reference>
<dbReference type="SUPFAM" id="SSF48498">
    <property type="entry name" value="Tetracyclin repressor-like, C-terminal domain"/>
    <property type="match status" value="1"/>
</dbReference>
<dbReference type="Gene3D" id="1.10.357.10">
    <property type="entry name" value="Tetracycline Repressor, domain 2"/>
    <property type="match status" value="1"/>
</dbReference>
<dbReference type="PANTHER" id="PTHR47506">
    <property type="entry name" value="TRANSCRIPTIONAL REGULATORY PROTEIN"/>
    <property type="match status" value="1"/>
</dbReference>
<feature type="domain" description="HTH tetR-type" evidence="4">
    <location>
        <begin position="4"/>
        <end position="64"/>
    </location>
</feature>
<evidence type="ECO:0000313" key="5">
    <source>
        <dbReference type="EMBL" id="OIQ65504.1"/>
    </source>
</evidence>
<dbReference type="PANTHER" id="PTHR47506:SF6">
    <property type="entry name" value="HTH-TYPE TRANSCRIPTIONAL REPRESSOR NEMR"/>
    <property type="match status" value="1"/>
</dbReference>
<organism evidence="5">
    <name type="scientific">mine drainage metagenome</name>
    <dbReference type="NCBI Taxonomy" id="410659"/>
    <lineage>
        <taxon>unclassified sequences</taxon>
        <taxon>metagenomes</taxon>
        <taxon>ecological metagenomes</taxon>
    </lineage>
</organism>
<dbReference type="SUPFAM" id="SSF46689">
    <property type="entry name" value="Homeodomain-like"/>
    <property type="match status" value="1"/>
</dbReference>
<keyword evidence="2" id="KW-0238">DNA-binding</keyword>
<evidence type="ECO:0000256" key="3">
    <source>
        <dbReference type="ARBA" id="ARBA00023163"/>
    </source>
</evidence>
<dbReference type="EMBL" id="MLJW01007274">
    <property type="protein sequence ID" value="OIQ65504.1"/>
    <property type="molecule type" value="Genomic_DNA"/>
</dbReference>
<comment type="caution">
    <text evidence="5">The sequence shown here is derived from an EMBL/GenBank/DDBJ whole genome shotgun (WGS) entry which is preliminary data.</text>
</comment>